<dbReference type="EMBL" id="JWZT01001076">
    <property type="protein sequence ID" value="KII72897.1"/>
    <property type="molecule type" value="Genomic_DNA"/>
</dbReference>
<evidence type="ECO:0000313" key="2">
    <source>
        <dbReference type="Proteomes" id="UP000031668"/>
    </source>
</evidence>
<protein>
    <submittedName>
        <fullName evidence="1">Uncharacterized protein</fullName>
    </submittedName>
</protein>
<keyword evidence="2" id="KW-1185">Reference proteome</keyword>
<dbReference type="AlphaFoldDB" id="A0A0C2NFV0"/>
<proteinExistence type="predicted"/>
<reference evidence="1 2" key="1">
    <citation type="journal article" date="2014" name="Genome Biol. Evol.">
        <title>The genome of the myxosporean Thelohanellus kitauei shows adaptations to nutrient acquisition within its fish host.</title>
        <authorList>
            <person name="Yang Y."/>
            <person name="Xiong J."/>
            <person name="Zhou Z."/>
            <person name="Huo F."/>
            <person name="Miao W."/>
            <person name="Ran C."/>
            <person name="Liu Y."/>
            <person name="Zhang J."/>
            <person name="Feng J."/>
            <person name="Wang M."/>
            <person name="Wang M."/>
            <person name="Wang L."/>
            <person name="Yao B."/>
        </authorList>
    </citation>
    <scope>NUCLEOTIDE SEQUENCE [LARGE SCALE GENOMIC DNA]</scope>
    <source>
        <strain evidence="1">Wuqing</strain>
    </source>
</reference>
<name>A0A0C2NFV0_THEKT</name>
<organism evidence="1 2">
    <name type="scientific">Thelohanellus kitauei</name>
    <name type="common">Myxosporean</name>
    <dbReference type="NCBI Taxonomy" id="669202"/>
    <lineage>
        <taxon>Eukaryota</taxon>
        <taxon>Metazoa</taxon>
        <taxon>Cnidaria</taxon>
        <taxon>Myxozoa</taxon>
        <taxon>Myxosporea</taxon>
        <taxon>Bivalvulida</taxon>
        <taxon>Platysporina</taxon>
        <taxon>Myxobolidae</taxon>
        <taxon>Thelohanellus</taxon>
    </lineage>
</organism>
<evidence type="ECO:0000313" key="1">
    <source>
        <dbReference type="EMBL" id="KII72897.1"/>
    </source>
</evidence>
<sequence length="128" mass="14743">MKTINLVIDLLIAHRNPIQYSRPWKSNMLVSTAYTDGVREKHGIHAYNLTSRLNDKIIYKPLETRTINFGPICEGQLYDRFNLRPFQNLNKNMTTGSFKRTINLILSTGNASIQINEGHSFSMDEQDI</sequence>
<accession>A0A0C2NFV0</accession>
<comment type="caution">
    <text evidence="1">The sequence shown here is derived from an EMBL/GenBank/DDBJ whole genome shotgun (WGS) entry which is preliminary data.</text>
</comment>
<dbReference type="Proteomes" id="UP000031668">
    <property type="component" value="Unassembled WGS sequence"/>
</dbReference>
<gene>
    <name evidence="1" type="ORF">RF11_12364</name>
</gene>